<evidence type="ECO:0000256" key="1">
    <source>
        <dbReference type="ARBA" id="ARBA00008428"/>
    </source>
</evidence>
<dbReference type="GO" id="GO:0005524">
    <property type="term" value="F:ATP binding"/>
    <property type="evidence" value="ECO:0007669"/>
    <property type="project" value="UniProtKB-UniRule"/>
</dbReference>
<dbReference type="OrthoDB" id="9773982at2"/>
<organism evidence="15 18">
    <name type="scientific">Denitromonas halophila</name>
    <dbReference type="NCBI Taxonomy" id="1629404"/>
    <lineage>
        <taxon>Bacteria</taxon>
        <taxon>Pseudomonadati</taxon>
        <taxon>Pseudomonadota</taxon>
        <taxon>Betaproteobacteria</taxon>
        <taxon>Rhodocyclales</taxon>
        <taxon>Zoogloeaceae</taxon>
        <taxon>Denitromonas</taxon>
    </lineage>
</organism>
<dbReference type="GO" id="GO:0043139">
    <property type="term" value="F:5'-3' DNA helicase activity"/>
    <property type="evidence" value="ECO:0007669"/>
    <property type="project" value="UniProtKB-EC"/>
</dbReference>
<keyword evidence="8 13" id="KW-0238">DNA-binding</keyword>
<dbReference type="PROSITE" id="PS51199">
    <property type="entry name" value="SF4_HELICASE"/>
    <property type="match status" value="1"/>
</dbReference>
<dbReference type="InterPro" id="IPR007693">
    <property type="entry name" value="DNA_helicase_DnaB-like_N"/>
</dbReference>
<evidence type="ECO:0000256" key="13">
    <source>
        <dbReference type="RuleBase" id="RU362085"/>
    </source>
</evidence>
<dbReference type="InterPro" id="IPR003593">
    <property type="entry name" value="AAA+_ATPase"/>
</dbReference>
<dbReference type="NCBIfam" id="NF004384">
    <property type="entry name" value="PRK05748.1"/>
    <property type="match status" value="1"/>
</dbReference>
<comment type="function">
    <text evidence="10 13">The main replicative DNA helicase, it participates in initiation and elongation during chromosome replication. Travels ahead of the DNA replisome, separating dsDNA into templates for DNA synthesis. A processive ATP-dependent 5'-3' DNA helicase it has DNA-dependent ATPase activity.</text>
</comment>
<evidence type="ECO:0000313" key="18">
    <source>
        <dbReference type="Proteomes" id="UP000319502"/>
    </source>
</evidence>
<feature type="domain" description="SF4 helicase" evidence="14">
    <location>
        <begin position="187"/>
        <end position="453"/>
    </location>
</feature>
<evidence type="ECO:0000256" key="4">
    <source>
        <dbReference type="ARBA" id="ARBA00022741"/>
    </source>
</evidence>
<proteinExistence type="inferred from homology"/>
<dbReference type="AlphaFoldDB" id="A0A557QH51"/>
<keyword evidence="4 13" id="KW-0547">Nucleotide-binding</keyword>
<evidence type="ECO:0000313" key="15">
    <source>
        <dbReference type="EMBL" id="TVO52229.1"/>
    </source>
</evidence>
<dbReference type="SUPFAM" id="SSF48024">
    <property type="entry name" value="N-terminal domain of DnaB helicase"/>
    <property type="match status" value="1"/>
</dbReference>
<sequence>MQSDPQMAALKLPPHSLEAEQSLLGGLLLDNSAWDRIADLVTSTDFYRDDHRRIFAHISRLIELNKPADVVTVFESLEKNGESEQAGGLAYLGEIANSTPSAANIRRYGEIVRERAILRRLVSVGDEISSSALTPSGKDAKTLLDEAEAKVFEIAEAGSRHTSGFVPIQPILGQLVDRIQELYDRDTPTDITGVPSGFTDLDEMTSGLQPTDMMVIAGRPGMGKTTFALNVAEHVAVECGLPVAVFSMEMPGTQLAMRFISSVGRLDQHRLKTGKLNDEEWQRLTFALGKLHEAPIYIDESPGLNPTDLRARARRLYRQCGKLGLIVIDYIQLMTSLRQSDNRAAELSEISRSIKSLAKELHVPIMALSQLNRSLEQRPNKRPVMSDLRESGAIEQDADMIMFIYRDEIYNPDSPDKGAAELIIGKHRNGPTGTVRMTFLGEYTRFQNYVGSPEY</sequence>
<gene>
    <name evidence="15" type="primary">dnaB</name>
    <name evidence="16" type="ORF">FHP89_19900</name>
    <name evidence="15" type="ORF">FHP91_17485</name>
</gene>
<dbReference type="InterPro" id="IPR007694">
    <property type="entry name" value="DNA_helicase_DnaB-like_C"/>
</dbReference>
<evidence type="ECO:0000256" key="12">
    <source>
        <dbReference type="NCBIfam" id="TIGR00665"/>
    </source>
</evidence>
<dbReference type="Pfam" id="PF03796">
    <property type="entry name" value="DnaB_C"/>
    <property type="match status" value="1"/>
</dbReference>
<protein>
    <recommendedName>
        <fullName evidence="12 13">Replicative DNA helicase</fullName>
        <ecNumber evidence="12 13">5.6.2.3</ecNumber>
    </recommendedName>
</protein>
<reference evidence="17 18" key="1">
    <citation type="submission" date="2019-07" db="EMBL/GenBank/DDBJ databases">
        <title>The pathways for chlorine oxyanion respiration interact through the shared metabolite chlorate.</title>
        <authorList>
            <person name="Barnum T.P."/>
            <person name="Cheng Y."/>
            <person name="Hill K.A."/>
            <person name="Lucas L.N."/>
            <person name="Carlson H.K."/>
            <person name="Coates J.D."/>
        </authorList>
    </citation>
    <scope>NUCLEOTIDE SEQUENCE [LARGE SCALE GENOMIC DNA]</scope>
    <source>
        <strain evidence="16 17">SFB-1</strain>
        <strain evidence="15 18">SFB-3</strain>
    </source>
</reference>
<dbReference type="EMBL" id="VMNI01000026">
    <property type="protein sequence ID" value="TVO71482.1"/>
    <property type="molecule type" value="Genomic_DNA"/>
</dbReference>
<evidence type="ECO:0000256" key="3">
    <source>
        <dbReference type="ARBA" id="ARBA00022705"/>
    </source>
</evidence>
<keyword evidence="5 13" id="KW-0378">Hydrolase</keyword>
<dbReference type="RefSeq" id="WP_144180185.1">
    <property type="nucleotide sequence ID" value="NZ_VMNK01000017.1"/>
</dbReference>
<dbReference type="NCBIfam" id="TIGR00665">
    <property type="entry name" value="DnaB"/>
    <property type="match status" value="1"/>
</dbReference>
<dbReference type="InterPro" id="IPR007692">
    <property type="entry name" value="DNA_helicase_DnaB"/>
</dbReference>
<accession>A0A557QH51</accession>
<evidence type="ECO:0000256" key="5">
    <source>
        <dbReference type="ARBA" id="ARBA00022801"/>
    </source>
</evidence>
<keyword evidence="2 13" id="KW-0639">Primosome</keyword>
<dbReference type="Pfam" id="PF00772">
    <property type="entry name" value="DnaB"/>
    <property type="match status" value="1"/>
</dbReference>
<evidence type="ECO:0000313" key="16">
    <source>
        <dbReference type="EMBL" id="TVO71482.1"/>
    </source>
</evidence>
<evidence type="ECO:0000313" key="17">
    <source>
        <dbReference type="Proteomes" id="UP000318349"/>
    </source>
</evidence>
<evidence type="ECO:0000256" key="2">
    <source>
        <dbReference type="ARBA" id="ARBA00022515"/>
    </source>
</evidence>
<evidence type="ECO:0000256" key="11">
    <source>
        <dbReference type="ARBA" id="ARBA00048954"/>
    </source>
</evidence>
<dbReference type="SUPFAM" id="SSF52540">
    <property type="entry name" value="P-loop containing nucleoside triphosphate hydrolases"/>
    <property type="match status" value="1"/>
</dbReference>
<dbReference type="InterPro" id="IPR016136">
    <property type="entry name" value="DNA_helicase_N/primase_C"/>
</dbReference>
<dbReference type="PANTHER" id="PTHR30153">
    <property type="entry name" value="REPLICATIVE DNA HELICASE DNAB"/>
    <property type="match status" value="1"/>
</dbReference>
<dbReference type="SMART" id="SM00382">
    <property type="entry name" value="AAA"/>
    <property type="match status" value="1"/>
</dbReference>
<dbReference type="GO" id="GO:0042802">
    <property type="term" value="F:identical protein binding"/>
    <property type="evidence" value="ECO:0007669"/>
    <property type="project" value="UniProtKB-ARBA"/>
</dbReference>
<dbReference type="GO" id="GO:0003677">
    <property type="term" value="F:DNA binding"/>
    <property type="evidence" value="ECO:0007669"/>
    <property type="project" value="UniProtKB-UniRule"/>
</dbReference>
<evidence type="ECO:0000256" key="9">
    <source>
        <dbReference type="ARBA" id="ARBA00023235"/>
    </source>
</evidence>
<dbReference type="Proteomes" id="UP000319502">
    <property type="component" value="Unassembled WGS sequence"/>
</dbReference>
<dbReference type="GO" id="GO:0005829">
    <property type="term" value="C:cytosol"/>
    <property type="evidence" value="ECO:0007669"/>
    <property type="project" value="TreeGrafter"/>
</dbReference>
<name>A0A557QH51_9RHOO</name>
<keyword evidence="7 13" id="KW-0067">ATP-binding</keyword>
<keyword evidence="3 13" id="KW-0235">DNA replication</keyword>
<keyword evidence="6 13" id="KW-0347">Helicase</keyword>
<dbReference type="Proteomes" id="UP000318349">
    <property type="component" value="Unassembled WGS sequence"/>
</dbReference>
<dbReference type="CDD" id="cd00984">
    <property type="entry name" value="DnaB_C"/>
    <property type="match status" value="1"/>
</dbReference>
<dbReference type="GO" id="GO:0016787">
    <property type="term" value="F:hydrolase activity"/>
    <property type="evidence" value="ECO:0007669"/>
    <property type="project" value="UniProtKB-KW"/>
</dbReference>
<dbReference type="InterPro" id="IPR036185">
    <property type="entry name" value="DNA_heli_DnaB-like_N_sf"/>
</dbReference>
<comment type="caution">
    <text evidence="15">The sequence shown here is derived from an EMBL/GenBank/DDBJ whole genome shotgun (WGS) entry which is preliminary data.</text>
</comment>
<comment type="similarity">
    <text evidence="1 13">Belongs to the helicase family. DnaB subfamily.</text>
</comment>
<comment type="catalytic activity">
    <reaction evidence="11 13">
        <text>ATP + H2O = ADP + phosphate + H(+)</text>
        <dbReference type="Rhea" id="RHEA:13065"/>
        <dbReference type="ChEBI" id="CHEBI:15377"/>
        <dbReference type="ChEBI" id="CHEBI:15378"/>
        <dbReference type="ChEBI" id="CHEBI:30616"/>
        <dbReference type="ChEBI" id="CHEBI:43474"/>
        <dbReference type="ChEBI" id="CHEBI:456216"/>
        <dbReference type="EC" id="5.6.2.3"/>
    </reaction>
</comment>
<evidence type="ECO:0000259" key="14">
    <source>
        <dbReference type="PROSITE" id="PS51199"/>
    </source>
</evidence>
<dbReference type="EMBL" id="VMNK01000017">
    <property type="protein sequence ID" value="TVO52229.1"/>
    <property type="molecule type" value="Genomic_DNA"/>
</dbReference>
<evidence type="ECO:0000256" key="7">
    <source>
        <dbReference type="ARBA" id="ARBA00022840"/>
    </source>
</evidence>
<dbReference type="PANTHER" id="PTHR30153:SF2">
    <property type="entry name" value="REPLICATIVE DNA HELICASE"/>
    <property type="match status" value="1"/>
</dbReference>
<evidence type="ECO:0000256" key="8">
    <source>
        <dbReference type="ARBA" id="ARBA00023125"/>
    </source>
</evidence>
<keyword evidence="9" id="KW-0413">Isomerase</keyword>
<dbReference type="Gene3D" id="1.10.860.10">
    <property type="entry name" value="DNAb Helicase, Chain A"/>
    <property type="match status" value="1"/>
</dbReference>
<dbReference type="GO" id="GO:0006269">
    <property type="term" value="P:DNA replication, synthesis of primer"/>
    <property type="evidence" value="ECO:0007669"/>
    <property type="project" value="UniProtKB-UniRule"/>
</dbReference>
<dbReference type="EC" id="5.6.2.3" evidence="12 13"/>
<dbReference type="Gene3D" id="3.40.50.300">
    <property type="entry name" value="P-loop containing nucleotide triphosphate hydrolases"/>
    <property type="match status" value="1"/>
</dbReference>
<dbReference type="InterPro" id="IPR027417">
    <property type="entry name" value="P-loop_NTPase"/>
</dbReference>
<dbReference type="GO" id="GO:1990077">
    <property type="term" value="C:primosome complex"/>
    <property type="evidence" value="ECO:0007669"/>
    <property type="project" value="UniProtKB-UniRule"/>
</dbReference>
<keyword evidence="18" id="KW-1185">Reference proteome</keyword>
<evidence type="ECO:0000256" key="10">
    <source>
        <dbReference type="ARBA" id="ARBA00044932"/>
    </source>
</evidence>
<dbReference type="FunFam" id="1.10.860.10:FF:000001">
    <property type="entry name" value="Replicative DNA helicase"/>
    <property type="match status" value="1"/>
</dbReference>
<evidence type="ECO:0000256" key="6">
    <source>
        <dbReference type="ARBA" id="ARBA00022806"/>
    </source>
</evidence>
<dbReference type="FunFam" id="3.40.50.300:FF:000076">
    <property type="entry name" value="Replicative DNA helicase"/>
    <property type="match status" value="1"/>
</dbReference>